<keyword evidence="7 8" id="KW-0012">Acyltransferase</keyword>
<comment type="pathway">
    <text evidence="8">Protein modification; lipoprotein biosynthesis (N-acyl transfer).</text>
</comment>
<dbReference type="EC" id="2.3.1.269" evidence="8"/>
<dbReference type="OrthoDB" id="9811121at2"/>
<dbReference type="InterPro" id="IPR045378">
    <property type="entry name" value="LNT_N"/>
</dbReference>
<reference evidence="10 11" key="1">
    <citation type="journal article" date="2012" name="Stand. Genomic Sci.">
        <title>Complete genome sequence of the aerobic, heterotroph Marinithermus hydrothermalis type strain (T1(T)) from a deep-sea hydrothermal vent chimney.</title>
        <authorList>
            <person name="Copeland A."/>
            <person name="Gu W."/>
            <person name="Yasawong M."/>
            <person name="Lapidus A."/>
            <person name="Lucas S."/>
            <person name="Deshpande S."/>
            <person name="Pagani I."/>
            <person name="Tapia R."/>
            <person name="Cheng J.F."/>
            <person name="Goodwin L.A."/>
            <person name="Pitluck S."/>
            <person name="Liolios K."/>
            <person name="Ivanova N."/>
            <person name="Mavromatis K."/>
            <person name="Mikhailova N."/>
            <person name="Pati A."/>
            <person name="Chen A."/>
            <person name="Palaniappan K."/>
            <person name="Land M."/>
            <person name="Pan C."/>
            <person name="Brambilla E.M."/>
            <person name="Rohde M."/>
            <person name="Tindall B.J."/>
            <person name="Sikorski J."/>
            <person name="Goker M."/>
            <person name="Detter J.C."/>
            <person name="Bristow J."/>
            <person name="Eisen J.A."/>
            <person name="Markowitz V."/>
            <person name="Hugenholtz P."/>
            <person name="Kyrpides N.C."/>
            <person name="Klenk H.P."/>
            <person name="Woyke T."/>
        </authorList>
    </citation>
    <scope>NUCLEOTIDE SEQUENCE [LARGE SCALE GENOMIC DNA]</scope>
    <source>
        <strain evidence="11">DSM 14884 / JCM 11576 / T1</strain>
    </source>
</reference>
<keyword evidence="6 8" id="KW-0472">Membrane</keyword>
<dbReference type="Gene3D" id="3.60.110.10">
    <property type="entry name" value="Carbon-nitrogen hydrolase"/>
    <property type="match status" value="1"/>
</dbReference>
<dbReference type="Pfam" id="PF20154">
    <property type="entry name" value="LNT_N"/>
    <property type="match status" value="1"/>
</dbReference>
<evidence type="ECO:0000256" key="2">
    <source>
        <dbReference type="ARBA" id="ARBA00022475"/>
    </source>
</evidence>
<dbReference type="GO" id="GO:0005886">
    <property type="term" value="C:plasma membrane"/>
    <property type="evidence" value="ECO:0007669"/>
    <property type="project" value="UniProtKB-SubCell"/>
</dbReference>
<comment type="function">
    <text evidence="8">Catalyzes the phospholipid dependent N-acylation of the N-terminal cysteine of apolipoprotein, the last step in lipoprotein maturation.</text>
</comment>
<dbReference type="HAMAP" id="MF_01148">
    <property type="entry name" value="Lnt"/>
    <property type="match status" value="1"/>
</dbReference>
<dbReference type="HOGENOM" id="CLU_019563_1_2_0"/>
<evidence type="ECO:0000259" key="9">
    <source>
        <dbReference type="PROSITE" id="PS50263"/>
    </source>
</evidence>
<dbReference type="STRING" id="869210.Marky_0904"/>
<keyword evidence="4 8" id="KW-0812">Transmembrane</keyword>
<dbReference type="GO" id="GO:0001522">
    <property type="term" value="P:pseudouridine synthesis"/>
    <property type="evidence" value="ECO:0007669"/>
    <property type="project" value="InterPro"/>
</dbReference>
<dbReference type="InterPro" id="IPR003010">
    <property type="entry name" value="C-N_Hydrolase"/>
</dbReference>
<dbReference type="eggNOG" id="COG0815">
    <property type="taxonomic scope" value="Bacteria"/>
</dbReference>
<organism evidence="10 11">
    <name type="scientific">Marinithermus hydrothermalis (strain DSM 14884 / JCM 11576 / T1)</name>
    <dbReference type="NCBI Taxonomy" id="869210"/>
    <lineage>
        <taxon>Bacteria</taxon>
        <taxon>Thermotogati</taxon>
        <taxon>Deinococcota</taxon>
        <taxon>Deinococci</taxon>
        <taxon>Thermales</taxon>
        <taxon>Thermaceae</taxon>
        <taxon>Marinithermus</taxon>
    </lineage>
</organism>
<evidence type="ECO:0000256" key="1">
    <source>
        <dbReference type="ARBA" id="ARBA00004651"/>
    </source>
</evidence>
<dbReference type="GO" id="GO:0009982">
    <property type="term" value="F:pseudouridine synthase activity"/>
    <property type="evidence" value="ECO:0007669"/>
    <property type="project" value="InterPro"/>
</dbReference>
<comment type="subcellular location">
    <subcellularLocation>
        <location evidence="8">Cell inner membrane</location>
        <topology evidence="8">Multi-pass membrane protein</topology>
    </subcellularLocation>
    <subcellularLocation>
        <location evidence="1">Cell membrane</location>
        <topology evidence="1">Multi-pass membrane protein</topology>
    </subcellularLocation>
</comment>
<evidence type="ECO:0000256" key="8">
    <source>
        <dbReference type="HAMAP-Rule" id="MF_01148"/>
    </source>
</evidence>
<dbReference type="SUPFAM" id="SSF56317">
    <property type="entry name" value="Carbon-nitrogen hydrolase"/>
    <property type="match status" value="1"/>
</dbReference>
<dbReference type="Proteomes" id="UP000007030">
    <property type="component" value="Chromosome"/>
</dbReference>
<dbReference type="CDD" id="cd07571">
    <property type="entry name" value="ALP_N-acyl_transferase"/>
    <property type="match status" value="1"/>
</dbReference>
<dbReference type="EMBL" id="CP002630">
    <property type="protein sequence ID" value="AEB11650.1"/>
    <property type="molecule type" value="Genomic_DNA"/>
</dbReference>
<evidence type="ECO:0000313" key="10">
    <source>
        <dbReference type="EMBL" id="AEB11650.1"/>
    </source>
</evidence>
<feature type="domain" description="CN hydrolase" evidence="9">
    <location>
        <begin position="188"/>
        <end position="417"/>
    </location>
</feature>
<keyword evidence="11" id="KW-1185">Reference proteome</keyword>
<keyword evidence="5 8" id="KW-1133">Transmembrane helix</keyword>
<dbReference type="UniPathway" id="UPA00666"/>
<dbReference type="AlphaFoldDB" id="F2NQC3"/>
<evidence type="ECO:0000256" key="6">
    <source>
        <dbReference type="ARBA" id="ARBA00023136"/>
    </source>
</evidence>
<dbReference type="InterPro" id="IPR036526">
    <property type="entry name" value="C-N_Hydrolase_sf"/>
</dbReference>
<dbReference type="PANTHER" id="PTHR38686">
    <property type="entry name" value="APOLIPOPROTEIN N-ACYLTRANSFERASE"/>
    <property type="match status" value="1"/>
</dbReference>
<dbReference type="RefSeq" id="WP_013703700.1">
    <property type="nucleotide sequence ID" value="NC_015387.1"/>
</dbReference>
<dbReference type="GO" id="GO:0016410">
    <property type="term" value="F:N-acyltransferase activity"/>
    <property type="evidence" value="ECO:0007669"/>
    <property type="project" value="UniProtKB-UniRule"/>
</dbReference>
<proteinExistence type="inferred from homology"/>
<protein>
    <recommendedName>
        <fullName evidence="8">Apolipoprotein N-acyltransferase</fullName>
        <shortName evidence="8">ALP N-acyltransferase</shortName>
        <ecNumber evidence="8">2.3.1.269</ecNumber>
    </recommendedName>
</protein>
<comment type="caution">
    <text evidence="8">Lacks conserved residue(s) required for the propagation of feature annotation.</text>
</comment>
<comment type="similarity">
    <text evidence="8">Belongs to the CN hydrolase family. Apolipoprotein N-acyltransferase subfamily.</text>
</comment>
<feature type="transmembrane region" description="Helical" evidence="8">
    <location>
        <begin position="134"/>
        <end position="153"/>
    </location>
</feature>
<dbReference type="Pfam" id="PF00795">
    <property type="entry name" value="CN_hydrolase"/>
    <property type="match status" value="1"/>
</dbReference>
<gene>
    <name evidence="8" type="primary">lnt</name>
    <name evidence="10" type="ordered locus">Marky_0904</name>
</gene>
<dbReference type="GO" id="GO:0042158">
    <property type="term" value="P:lipoprotein biosynthetic process"/>
    <property type="evidence" value="ECO:0007669"/>
    <property type="project" value="UniProtKB-UniRule"/>
</dbReference>
<dbReference type="PANTHER" id="PTHR38686:SF1">
    <property type="entry name" value="APOLIPOPROTEIN N-ACYLTRANSFERASE"/>
    <property type="match status" value="1"/>
</dbReference>
<keyword evidence="2 8" id="KW-1003">Cell membrane</keyword>
<keyword evidence="8" id="KW-0997">Cell inner membrane</keyword>
<keyword evidence="3 8" id="KW-0808">Transferase</keyword>
<dbReference type="GO" id="GO:0003723">
    <property type="term" value="F:RNA binding"/>
    <property type="evidence" value="ECO:0007669"/>
    <property type="project" value="InterPro"/>
</dbReference>
<feature type="transmembrane region" description="Helical" evidence="8">
    <location>
        <begin position="38"/>
        <end position="58"/>
    </location>
</feature>
<sequence>MRAMLWGILLALTLPPFPLGWLAPLPLALILRAWQGPRPGWAGFWSGLGFWGVHLIWLPQSFTALFGAWGWVPFVPLVLLEALLWAGLARLLGPRSAPALVGGWVLLEAARGWGTFAFPWGYVGYALTEAPGRVLAALGGVWLLSLVVLLTAWGLERRRWWVLVPWALLWVLPLPESLPEPGRTALLVQGALNPLDKALGRVDAARYRALTLQGLAAHPGADLVVWPETAVRGVPPDAERLVGGRALVAGVAVYEGGYRNRVVWLEEGRVRAHYDKTRLVPFGEFFPWRGVLGPVYAFFFQRFGLGDLADTVPGRTLEPLGPYGAYICYESTFPGVARALVRGGAQVLVNVSNDAWFGPSFGGAQHFAMGRIRAVETGRWLLRAGNDGITAAIDPYGRVVAQLEPGAAGYLAAPYALTSGTTPYVRFGDWALGVAGVLLVWGWVRGPARRREALTR</sequence>
<evidence type="ECO:0000256" key="5">
    <source>
        <dbReference type="ARBA" id="ARBA00022989"/>
    </source>
</evidence>
<dbReference type="NCBIfam" id="TIGR00546">
    <property type="entry name" value="lnt"/>
    <property type="match status" value="1"/>
</dbReference>
<dbReference type="KEGG" id="mhd:Marky_0904"/>
<evidence type="ECO:0000256" key="4">
    <source>
        <dbReference type="ARBA" id="ARBA00022692"/>
    </source>
</evidence>
<feature type="transmembrane region" description="Helical" evidence="8">
    <location>
        <begin position="65"/>
        <end position="88"/>
    </location>
</feature>
<accession>F2NQC3</accession>
<evidence type="ECO:0000313" key="11">
    <source>
        <dbReference type="Proteomes" id="UP000007030"/>
    </source>
</evidence>
<evidence type="ECO:0000256" key="3">
    <source>
        <dbReference type="ARBA" id="ARBA00022679"/>
    </source>
</evidence>
<evidence type="ECO:0000256" key="7">
    <source>
        <dbReference type="ARBA" id="ARBA00023315"/>
    </source>
</evidence>
<comment type="catalytic activity">
    <reaction evidence="8">
        <text>N-terminal S-1,2-diacyl-sn-glyceryl-L-cysteinyl-[lipoprotein] + a glycerophospholipid = N-acyl-S-1,2-diacyl-sn-glyceryl-L-cysteinyl-[lipoprotein] + a 2-acyl-sn-glycero-3-phospholipid + H(+)</text>
        <dbReference type="Rhea" id="RHEA:48228"/>
        <dbReference type="Rhea" id="RHEA-COMP:14681"/>
        <dbReference type="Rhea" id="RHEA-COMP:14684"/>
        <dbReference type="ChEBI" id="CHEBI:15378"/>
        <dbReference type="ChEBI" id="CHEBI:136912"/>
        <dbReference type="ChEBI" id="CHEBI:140656"/>
        <dbReference type="ChEBI" id="CHEBI:140657"/>
        <dbReference type="ChEBI" id="CHEBI:140660"/>
        <dbReference type="EC" id="2.3.1.269"/>
    </reaction>
</comment>
<dbReference type="PROSITE" id="PS50263">
    <property type="entry name" value="CN_HYDROLASE"/>
    <property type="match status" value="1"/>
</dbReference>
<name>F2NQC3_MARHT</name>
<dbReference type="InterPro" id="IPR004563">
    <property type="entry name" value="Apolipo_AcylTrfase"/>
</dbReference>